<feature type="transmembrane region" description="Helical" evidence="1">
    <location>
        <begin position="65"/>
        <end position="87"/>
    </location>
</feature>
<comment type="caution">
    <text evidence="2">The sequence shown here is derived from an EMBL/GenBank/DDBJ whole genome shotgun (WGS) entry which is preliminary data.</text>
</comment>
<dbReference type="Proteomes" id="UP000627446">
    <property type="component" value="Unassembled WGS sequence"/>
</dbReference>
<keyword evidence="1" id="KW-0472">Membrane</keyword>
<organism evidence="2 3">
    <name type="scientific">Undibacterium nitidum</name>
    <dbReference type="NCBI Taxonomy" id="2762298"/>
    <lineage>
        <taxon>Bacteria</taxon>
        <taxon>Pseudomonadati</taxon>
        <taxon>Pseudomonadota</taxon>
        <taxon>Betaproteobacteria</taxon>
        <taxon>Burkholderiales</taxon>
        <taxon>Oxalobacteraceae</taxon>
        <taxon>Undibacterium</taxon>
    </lineage>
</organism>
<sequence length="143" mass="16311">MSLLAWLWEAIPVTTNNTETTSHLSVMPRQRRRISILLTALLALACLITPIIWQALQTHSSLDAILIAVFVWCIEAIYLFLAHYLILEPDMDNLGWFGGLMNDPFQFADNQNRIILFVKSILLPGRIINLCFKDFISLISKPN</sequence>
<protein>
    <submittedName>
        <fullName evidence="2">Uncharacterized protein</fullName>
    </submittedName>
</protein>
<keyword evidence="3" id="KW-1185">Reference proteome</keyword>
<evidence type="ECO:0000313" key="3">
    <source>
        <dbReference type="Proteomes" id="UP000627446"/>
    </source>
</evidence>
<evidence type="ECO:0000256" key="1">
    <source>
        <dbReference type="SAM" id="Phobius"/>
    </source>
</evidence>
<keyword evidence="1" id="KW-1133">Transmembrane helix</keyword>
<dbReference type="AlphaFoldDB" id="A0A923HU35"/>
<name>A0A923HU35_9BURK</name>
<keyword evidence="1" id="KW-0812">Transmembrane</keyword>
<reference evidence="2" key="1">
    <citation type="submission" date="2020-08" db="EMBL/GenBank/DDBJ databases">
        <title>Novel species isolated from subtropical streams in China.</title>
        <authorList>
            <person name="Lu H."/>
        </authorList>
    </citation>
    <scope>NUCLEOTIDE SEQUENCE</scope>
    <source>
        <strain evidence="2">LX22W</strain>
    </source>
</reference>
<accession>A0A923HU35</accession>
<evidence type="ECO:0000313" key="2">
    <source>
        <dbReference type="EMBL" id="MBC3881229.1"/>
    </source>
</evidence>
<dbReference type="EMBL" id="JACOFZ010000001">
    <property type="protein sequence ID" value="MBC3881229.1"/>
    <property type="molecule type" value="Genomic_DNA"/>
</dbReference>
<proteinExistence type="predicted"/>
<dbReference type="RefSeq" id="WP_186914255.1">
    <property type="nucleotide sequence ID" value="NZ_JACOFZ010000001.1"/>
</dbReference>
<gene>
    <name evidence="2" type="ORF">H8K36_07595</name>
</gene>
<feature type="transmembrane region" description="Helical" evidence="1">
    <location>
        <begin position="34"/>
        <end position="53"/>
    </location>
</feature>